<evidence type="ECO:0000313" key="4">
    <source>
        <dbReference type="Proteomes" id="UP000735302"/>
    </source>
</evidence>
<accession>A0AAV3XV83</accession>
<dbReference type="SUPFAM" id="SSF49785">
    <property type="entry name" value="Galactose-binding domain-like"/>
    <property type="match status" value="1"/>
</dbReference>
<dbReference type="GO" id="GO:0005044">
    <property type="term" value="F:scavenger receptor activity"/>
    <property type="evidence" value="ECO:0007669"/>
    <property type="project" value="InterPro"/>
</dbReference>
<evidence type="ECO:0000313" key="3">
    <source>
        <dbReference type="EMBL" id="GFN73673.1"/>
    </source>
</evidence>
<dbReference type="Gene3D" id="2.60.120.260">
    <property type="entry name" value="Galactose-binding domain-like"/>
    <property type="match status" value="1"/>
</dbReference>
<dbReference type="Proteomes" id="UP000735302">
    <property type="component" value="Unassembled WGS sequence"/>
</dbReference>
<dbReference type="PANTHER" id="PTHR24043:SF8">
    <property type="entry name" value="EGF-LIKE DOMAIN-CONTAINING PROTEIN"/>
    <property type="match status" value="1"/>
</dbReference>
<evidence type="ECO:0000256" key="1">
    <source>
        <dbReference type="ARBA" id="ARBA00022536"/>
    </source>
</evidence>
<proteinExistence type="predicted"/>
<feature type="domain" description="EGF-like" evidence="2">
    <location>
        <begin position="264"/>
        <end position="296"/>
    </location>
</feature>
<keyword evidence="1" id="KW-0245">EGF-like domain</keyword>
<reference evidence="3 4" key="1">
    <citation type="journal article" date="2021" name="Elife">
        <title>Chloroplast acquisition without the gene transfer in kleptoplastic sea slugs, Plakobranchus ocellatus.</title>
        <authorList>
            <person name="Maeda T."/>
            <person name="Takahashi S."/>
            <person name="Yoshida T."/>
            <person name="Shimamura S."/>
            <person name="Takaki Y."/>
            <person name="Nagai Y."/>
            <person name="Toyoda A."/>
            <person name="Suzuki Y."/>
            <person name="Arimoto A."/>
            <person name="Ishii H."/>
            <person name="Satoh N."/>
            <person name="Nishiyama T."/>
            <person name="Hasebe M."/>
            <person name="Maruyama T."/>
            <person name="Minagawa J."/>
            <person name="Obokata J."/>
            <person name="Shigenobu S."/>
        </authorList>
    </citation>
    <scope>NUCLEOTIDE SEQUENCE [LARGE SCALE GENOMIC DNA]</scope>
</reference>
<comment type="caution">
    <text evidence="3">The sequence shown here is derived from an EMBL/GenBank/DDBJ whole genome shotgun (WGS) entry which is preliminary data.</text>
</comment>
<dbReference type="InterPro" id="IPR000742">
    <property type="entry name" value="EGF"/>
</dbReference>
<organism evidence="3 4">
    <name type="scientific">Plakobranchus ocellatus</name>
    <dbReference type="NCBI Taxonomy" id="259542"/>
    <lineage>
        <taxon>Eukaryota</taxon>
        <taxon>Metazoa</taxon>
        <taxon>Spiralia</taxon>
        <taxon>Lophotrochozoa</taxon>
        <taxon>Mollusca</taxon>
        <taxon>Gastropoda</taxon>
        <taxon>Heterobranchia</taxon>
        <taxon>Euthyneura</taxon>
        <taxon>Panpulmonata</taxon>
        <taxon>Sacoglossa</taxon>
        <taxon>Placobranchoidea</taxon>
        <taxon>Plakobranchidae</taxon>
        <taxon>Plakobranchus</taxon>
    </lineage>
</organism>
<dbReference type="InterPro" id="IPR008979">
    <property type="entry name" value="Galactose-bd-like_sf"/>
</dbReference>
<dbReference type="AlphaFoldDB" id="A0AAV3XV83"/>
<protein>
    <submittedName>
        <fullName evidence="3">Multiple epidermal growth factor-like domains 10</fullName>
    </submittedName>
</protein>
<keyword evidence="4" id="KW-1185">Reference proteome</keyword>
<dbReference type="SMART" id="SM00181">
    <property type="entry name" value="EGF"/>
    <property type="match status" value="3"/>
</dbReference>
<sequence>MASEPLLPVVLFFRGLHPVARAFDAALVRVMKPVMGRPSPTSAGHNLALRGNASQSSKVNEMSASQAVDGKFDKWESIPTAIDPDKKNEAICSRTLPRKYDNSQTWTLTFKAPVVVSRVVIWNWWKHTFKNSNAWSPTILKHYILEFYDRAGYAIDMNQDRQNSGRQNYTFMRENRIQNVKTIKIRGNYKQNYLHLCEVQVFGSHTCPDGKFGLECENTCNCAKEESCFIHSGGCPSGCRVGYKGENCFDVCPSGTYGKDCKKKCSKLCAGEGNICDHVNGTCVRCKPGRTGPRCETVCHRGTYGMNCKDKCSENCVVAGSICDHVQGTCVAGCVLGFKGSRCDTVCHRGTYGMNCKDKCSENCVVAGSICDHVQGTCVAGCVLGFKGSRCDTGKTTCKNYPVHKESHQYAIGLNRRPRQVVTSEMLLLFSGTQRKEAGGVAAKECTNNIEECEETPFAETQPLHTIGTGYILSRWRPEDSNRSQKWKASLQWRLRVFIYYIFWGVPPP</sequence>
<feature type="domain" description="EGF-like" evidence="2">
    <location>
        <begin position="355"/>
        <end position="392"/>
    </location>
</feature>
<dbReference type="InterPro" id="IPR042635">
    <property type="entry name" value="MEGF10/SREC1/2-like"/>
</dbReference>
<feature type="domain" description="EGF-like" evidence="2">
    <location>
        <begin position="307"/>
        <end position="344"/>
    </location>
</feature>
<dbReference type="EMBL" id="BLXT01000021">
    <property type="protein sequence ID" value="GFN73673.1"/>
    <property type="molecule type" value="Genomic_DNA"/>
</dbReference>
<dbReference type="PANTHER" id="PTHR24043">
    <property type="entry name" value="SCAVENGER RECEPTOR CLASS F"/>
    <property type="match status" value="1"/>
</dbReference>
<evidence type="ECO:0000259" key="2">
    <source>
        <dbReference type="SMART" id="SM00181"/>
    </source>
</evidence>
<dbReference type="Gene3D" id="2.170.300.10">
    <property type="entry name" value="Tie2 ligand-binding domain superfamily"/>
    <property type="match status" value="1"/>
</dbReference>
<name>A0AAV3XV83_9GAST</name>
<gene>
    <name evidence="3" type="ORF">PoB_000017900</name>
</gene>